<dbReference type="PANTHER" id="PTHR47027:SF30">
    <property type="entry name" value="THAP-TYPE DOMAIN-CONTAINING PROTEIN"/>
    <property type="match status" value="1"/>
</dbReference>
<gene>
    <name evidence="3" type="primary">LOC126912550</name>
</gene>
<dbReference type="PANTHER" id="PTHR47027">
    <property type="entry name" value="REVERSE TRANSCRIPTASE DOMAIN-CONTAINING PROTEIN"/>
    <property type="match status" value="1"/>
</dbReference>
<proteinExistence type="predicted"/>
<dbReference type="Pfam" id="PF00078">
    <property type="entry name" value="RVT_1"/>
    <property type="match status" value="1"/>
</dbReference>
<name>A0A9R0F5B7_SPOFR</name>
<dbReference type="RefSeq" id="XP_050561092.1">
    <property type="nucleotide sequence ID" value="XM_050705135.1"/>
</dbReference>
<feature type="domain" description="Reverse transcriptase" evidence="1">
    <location>
        <begin position="1"/>
        <end position="84"/>
    </location>
</feature>
<accession>A0A9R0F5B7</accession>
<dbReference type="SUPFAM" id="SSF56672">
    <property type="entry name" value="DNA/RNA polymerases"/>
    <property type="match status" value="1"/>
</dbReference>
<dbReference type="InterPro" id="IPR043502">
    <property type="entry name" value="DNA/RNA_pol_sf"/>
</dbReference>
<keyword evidence="2" id="KW-1185">Reference proteome</keyword>
<dbReference type="InterPro" id="IPR000477">
    <property type="entry name" value="RT_dom"/>
</dbReference>
<protein>
    <submittedName>
        <fullName evidence="3">Uncharacterized protein LOC126912550</fullName>
    </submittedName>
</protein>
<organism evidence="2 3">
    <name type="scientific">Spodoptera frugiperda</name>
    <name type="common">Fall armyworm</name>
    <dbReference type="NCBI Taxonomy" id="7108"/>
    <lineage>
        <taxon>Eukaryota</taxon>
        <taxon>Metazoa</taxon>
        <taxon>Ecdysozoa</taxon>
        <taxon>Arthropoda</taxon>
        <taxon>Hexapoda</taxon>
        <taxon>Insecta</taxon>
        <taxon>Pterygota</taxon>
        <taxon>Neoptera</taxon>
        <taxon>Endopterygota</taxon>
        <taxon>Lepidoptera</taxon>
        <taxon>Glossata</taxon>
        <taxon>Ditrysia</taxon>
        <taxon>Noctuoidea</taxon>
        <taxon>Noctuidae</taxon>
        <taxon>Amphipyrinae</taxon>
        <taxon>Spodoptera</taxon>
    </lineage>
</organism>
<dbReference type="PROSITE" id="PS50878">
    <property type="entry name" value="RT_POL"/>
    <property type="match status" value="1"/>
</dbReference>
<sequence length="165" mass="18652">MSDTVIKTLLYADDQVLIASSAEELQRMITVMNDAFERKGMKVNVNKTKVLVIERNELVTECQVMIGDEKLEQVNEFVYLGSLFTRDGKCEGDIERRVKAGNSVNGALHSVMSSKIISSKARLAVIQRVLAPTLMYGSESWVWQKKHESRINAVEMRALRNKESD</sequence>
<evidence type="ECO:0000259" key="1">
    <source>
        <dbReference type="PROSITE" id="PS50878"/>
    </source>
</evidence>
<evidence type="ECO:0000313" key="3">
    <source>
        <dbReference type="RefSeq" id="XP_050561092.1"/>
    </source>
</evidence>
<dbReference type="GeneID" id="126912550"/>
<evidence type="ECO:0000313" key="2">
    <source>
        <dbReference type="Proteomes" id="UP000829999"/>
    </source>
</evidence>
<dbReference type="AlphaFoldDB" id="A0A9R0F5B7"/>
<reference evidence="3" key="1">
    <citation type="submission" date="2025-08" db="UniProtKB">
        <authorList>
            <consortium name="RefSeq"/>
        </authorList>
    </citation>
    <scope>IDENTIFICATION</scope>
    <source>
        <tissue evidence="3">Whole larval tissue</tissue>
    </source>
</reference>
<dbReference type="Proteomes" id="UP000829999">
    <property type="component" value="Chromosome 26"/>
</dbReference>
<dbReference type="OrthoDB" id="425681at2759"/>
<dbReference type="GO" id="GO:0071897">
    <property type="term" value="P:DNA biosynthetic process"/>
    <property type="evidence" value="ECO:0007669"/>
    <property type="project" value="UniProtKB-ARBA"/>
</dbReference>